<dbReference type="OrthoDB" id="9814110at2"/>
<protein>
    <submittedName>
        <fullName evidence="5">Nucleotidyltransferase</fullName>
    </submittedName>
</protein>
<evidence type="ECO:0000256" key="2">
    <source>
        <dbReference type="ARBA" id="ARBA00022695"/>
    </source>
</evidence>
<evidence type="ECO:0000256" key="3">
    <source>
        <dbReference type="ARBA" id="ARBA00022842"/>
    </source>
</evidence>
<dbReference type="PANTHER" id="PTHR43584">
    <property type="entry name" value="NUCLEOTIDYL TRANSFERASE"/>
    <property type="match status" value="1"/>
</dbReference>
<evidence type="ECO:0000259" key="4">
    <source>
        <dbReference type="Pfam" id="PF12804"/>
    </source>
</evidence>
<reference evidence="5 6" key="1">
    <citation type="submission" date="2019-02" db="EMBL/GenBank/DDBJ databases">
        <title>Polymorphobacter sp. isolated from the lake at the Tibet of China.</title>
        <authorList>
            <person name="Li A."/>
        </authorList>
    </citation>
    <scope>NUCLEOTIDE SEQUENCE [LARGE SCALE GENOMIC DNA]</scope>
    <source>
        <strain evidence="5 6">DJ1R-1</strain>
    </source>
</reference>
<evidence type="ECO:0000256" key="1">
    <source>
        <dbReference type="ARBA" id="ARBA00022679"/>
    </source>
</evidence>
<organism evidence="5 6">
    <name type="scientific">Glacieibacterium arshaanense</name>
    <dbReference type="NCBI Taxonomy" id="2511025"/>
    <lineage>
        <taxon>Bacteria</taxon>
        <taxon>Pseudomonadati</taxon>
        <taxon>Pseudomonadota</taxon>
        <taxon>Alphaproteobacteria</taxon>
        <taxon>Sphingomonadales</taxon>
        <taxon>Sphingosinicellaceae</taxon>
        <taxon>Glacieibacterium</taxon>
    </lineage>
</organism>
<dbReference type="GO" id="GO:0016779">
    <property type="term" value="F:nucleotidyltransferase activity"/>
    <property type="evidence" value="ECO:0007669"/>
    <property type="project" value="UniProtKB-KW"/>
</dbReference>
<gene>
    <name evidence="5" type="ORF">EUV02_05735</name>
</gene>
<keyword evidence="6" id="KW-1185">Reference proteome</keyword>
<keyword evidence="1 5" id="KW-0808">Transferase</keyword>
<dbReference type="InterPro" id="IPR029044">
    <property type="entry name" value="Nucleotide-diphossugar_trans"/>
</dbReference>
<dbReference type="PANTHER" id="PTHR43584:SF8">
    <property type="entry name" value="N-ACETYLMURAMATE ALPHA-1-PHOSPHATE URIDYLYLTRANSFERASE"/>
    <property type="match status" value="1"/>
</dbReference>
<dbReference type="InterPro" id="IPR050065">
    <property type="entry name" value="GlmU-like"/>
</dbReference>
<dbReference type="AlphaFoldDB" id="A0A4Y9ES53"/>
<dbReference type="RefSeq" id="WP_135245205.1">
    <property type="nucleotide sequence ID" value="NZ_SIHO01000001.1"/>
</dbReference>
<dbReference type="Gene3D" id="3.90.550.10">
    <property type="entry name" value="Spore Coat Polysaccharide Biosynthesis Protein SpsA, Chain A"/>
    <property type="match status" value="1"/>
</dbReference>
<evidence type="ECO:0000313" key="6">
    <source>
        <dbReference type="Proteomes" id="UP000297737"/>
    </source>
</evidence>
<proteinExistence type="predicted"/>
<evidence type="ECO:0000313" key="5">
    <source>
        <dbReference type="EMBL" id="TFU06481.1"/>
    </source>
</evidence>
<keyword evidence="2" id="KW-0548">Nucleotidyltransferase</keyword>
<feature type="domain" description="MobA-like NTP transferase" evidence="4">
    <location>
        <begin position="3"/>
        <end position="136"/>
    </location>
</feature>
<dbReference type="SUPFAM" id="SSF53448">
    <property type="entry name" value="Nucleotide-diphospho-sugar transferases"/>
    <property type="match status" value="1"/>
</dbReference>
<name>A0A4Y9ES53_9SPHN</name>
<dbReference type="Pfam" id="PF12804">
    <property type="entry name" value="NTP_transf_3"/>
    <property type="match status" value="1"/>
</dbReference>
<dbReference type="InterPro" id="IPR025877">
    <property type="entry name" value="MobA-like_NTP_Trfase"/>
</dbReference>
<keyword evidence="3" id="KW-0460">Magnesium</keyword>
<sequence>MQAIILAAGMGTRLRGASAVKPLTLLDGKPLLLHVIGRLASAGIDEVVVVLGYEADAIGAALDTETSCRITRAFNPDWHKPNGVSLLAAAPLVSGEALLCMADHLVEPSLYRAMIDHDLGSDALALGVDRRLGHPWVDEDDVTRVATRGTGANRRIVEIGKNIPLYDAYDTGVFKITPALFDELRPAPLPSLSDGVRALARKGSAVAVDCTAHDWLDIDDPRALALATAWLAGQA</sequence>
<dbReference type="Proteomes" id="UP000297737">
    <property type="component" value="Unassembled WGS sequence"/>
</dbReference>
<dbReference type="EMBL" id="SIHO01000001">
    <property type="protein sequence ID" value="TFU06481.1"/>
    <property type="molecule type" value="Genomic_DNA"/>
</dbReference>
<accession>A0A4Y9ES53</accession>
<comment type="caution">
    <text evidence="5">The sequence shown here is derived from an EMBL/GenBank/DDBJ whole genome shotgun (WGS) entry which is preliminary data.</text>
</comment>